<dbReference type="AlphaFoldDB" id="A0AA38LXS3"/>
<reference evidence="1" key="1">
    <citation type="journal article" date="2023" name="G3 (Bethesda)">
        <title>Whole genome assemblies of Zophobas morio and Tenebrio molitor.</title>
        <authorList>
            <person name="Kaur S."/>
            <person name="Stinson S.A."/>
            <person name="diCenzo G.C."/>
        </authorList>
    </citation>
    <scope>NUCLEOTIDE SEQUENCE</scope>
    <source>
        <strain evidence="1">QUZm001</strain>
    </source>
</reference>
<dbReference type="Proteomes" id="UP001168821">
    <property type="component" value="Unassembled WGS sequence"/>
</dbReference>
<keyword evidence="2" id="KW-1185">Reference proteome</keyword>
<sequence length="106" mass="11839">MEAYKERERHVDLGYVPDANFPVVYAEKYIAPGNVKGNFVSPFTLKGGEVYNAVCDLVYYDGPKMDEIKKYLDDNKIDCREEDGKLAIRGQSAHGSFPDKGVSAIT</sequence>
<evidence type="ECO:0000313" key="2">
    <source>
        <dbReference type="Proteomes" id="UP001168821"/>
    </source>
</evidence>
<dbReference type="EMBL" id="JALNTZ010004067">
    <property type="protein sequence ID" value="KAJ3615546.1"/>
    <property type="molecule type" value="Genomic_DNA"/>
</dbReference>
<proteinExistence type="predicted"/>
<dbReference type="SUPFAM" id="SSF55031">
    <property type="entry name" value="Bacterial exopeptidase dimerisation domain"/>
    <property type="match status" value="1"/>
</dbReference>
<name>A0AA38LXS3_9CUCU</name>
<comment type="caution">
    <text evidence="1">The sequence shown here is derived from an EMBL/GenBank/DDBJ whole genome shotgun (WGS) entry which is preliminary data.</text>
</comment>
<dbReference type="Gene3D" id="3.40.630.10">
    <property type="entry name" value="Zn peptidases"/>
    <property type="match status" value="1"/>
</dbReference>
<dbReference type="Gene3D" id="3.30.70.360">
    <property type="match status" value="2"/>
</dbReference>
<dbReference type="InterPro" id="IPR036264">
    <property type="entry name" value="Bact_exopeptidase_dim_dom"/>
</dbReference>
<organism evidence="1 2">
    <name type="scientific">Zophobas morio</name>
    <dbReference type="NCBI Taxonomy" id="2755281"/>
    <lineage>
        <taxon>Eukaryota</taxon>
        <taxon>Metazoa</taxon>
        <taxon>Ecdysozoa</taxon>
        <taxon>Arthropoda</taxon>
        <taxon>Hexapoda</taxon>
        <taxon>Insecta</taxon>
        <taxon>Pterygota</taxon>
        <taxon>Neoptera</taxon>
        <taxon>Endopterygota</taxon>
        <taxon>Coleoptera</taxon>
        <taxon>Polyphaga</taxon>
        <taxon>Cucujiformia</taxon>
        <taxon>Tenebrionidae</taxon>
        <taxon>Zophobas</taxon>
    </lineage>
</organism>
<protein>
    <submittedName>
        <fullName evidence="1">Uncharacterized protein</fullName>
    </submittedName>
</protein>
<gene>
    <name evidence="1" type="ORF">Zmor_016333</name>
</gene>
<accession>A0AA38LXS3</accession>
<evidence type="ECO:0000313" key="1">
    <source>
        <dbReference type="EMBL" id="KAJ3615546.1"/>
    </source>
</evidence>